<proteinExistence type="inferred from homology"/>
<evidence type="ECO:0000256" key="5">
    <source>
        <dbReference type="ARBA" id="ARBA00023274"/>
    </source>
</evidence>
<comment type="caution">
    <text evidence="9">The sequence shown here is derived from an EMBL/GenBank/DDBJ whole genome shotgun (WGS) entry which is preliminary data.</text>
</comment>
<gene>
    <name evidence="7" type="primary">rpsT</name>
    <name evidence="9" type="ORF">A2649_00730</name>
</gene>
<evidence type="ECO:0000256" key="6">
    <source>
        <dbReference type="ARBA" id="ARBA00035136"/>
    </source>
</evidence>
<comment type="similarity">
    <text evidence="1 7">Belongs to the bacterial ribosomal protein bS20 family.</text>
</comment>
<dbReference type="AlphaFoldDB" id="A0A1F8ECT6"/>
<reference evidence="9 10" key="1">
    <citation type="journal article" date="2016" name="Nat. Commun.">
        <title>Thousands of microbial genomes shed light on interconnected biogeochemical processes in an aquifer system.</title>
        <authorList>
            <person name="Anantharaman K."/>
            <person name="Brown C.T."/>
            <person name="Hug L.A."/>
            <person name="Sharon I."/>
            <person name="Castelle C.J."/>
            <person name="Probst A.J."/>
            <person name="Thomas B.C."/>
            <person name="Singh A."/>
            <person name="Wilkins M.J."/>
            <person name="Karaoz U."/>
            <person name="Brodie E.L."/>
            <person name="Williams K.H."/>
            <person name="Hubbard S.S."/>
            <person name="Banfield J.F."/>
        </authorList>
    </citation>
    <scope>NUCLEOTIDE SEQUENCE [LARGE SCALE GENOMIC DNA]</scope>
</reference>
<organism evidence="9 10">
    <name type="scientific">Candidatus Yanofskybacteria bacterium RIFCSPHIGHO2_01_FULL_41_26</name>
    <dbReference type="NCBI Taxonomy" id="1802661"/>
    <lineage>
        <taxon>Bacteria</taxon>
        <taxon>Candidatus Yanofskyibacteriota</taxon>
    </lineage>
</organism>
<evidence type="ECO:0000313" key="9">
    <source>
        <dbReference type="EMBL" id="OGM98696.1"/>
    </source>
</evidence>
<dbReference type="GO" id="GO:0005829">
    <property type="term" value="C:cytosol"/>
    <property type="evidence" value="ECO:0007669"/>
    <property type="project" value="TreeGrafter"/>
</dbReference>
<keyword evidence="2 7" id="KW-0699">rRNA-binding</keyword>
<dbReference type="Gene3D" id="1.20.58.110">
    <property type="entry name" value="Ribosomal protein S20"/>
    <property type="match status" value="1"/>
</dbReference>
<dbReference type="Pfam" id="PF01649">
    <property type="entry name" value="Ribosomal_S20p"/>
    <property type="match status" value="1"/>
</dbReference>
<name>A0A1F8ECT6_9BACT</name>
<keyword evidence="5 7" id="KW-0687">Ribonucleoprotein</keyword>
<dbReference type="SUPFAM" id="SSF46992">
    <property type="entry name" value="Ribosomal protein S20"/>
    <property type="match status" value="1"/>
</dbReference>
<dbReference type="EMBL" id="MGJB01000010">
    <property type="protein sequence ID" value="OGM98696.1"/>
    <property type="molecule type" value="Genomic_DNA"/>
</dbReference>
<dbReference type="Proteomes" id="UP000176893">
    <property type="component" value="Unassembled WGS sequence"/>
</dbReference>
<evidence type="ECO:0000256" key="1">
    <source>
        <dbReference type="ARBA" id="ARBA00007634"/>
    </source>
</evidence>
<dbReference type="PANTHER" id="PTHR33398">
    <property type="entry name" value="30S RIBOSOMAL PROTEIN S20"/>
    <property type="match status" value="1"/>
</dbReference>
<keyword evidence="4 7" id="KW-0689">Ribosomal protein</keyword>
<protein>
    <recommendedName>
        <fullName evidence="6 7">Small ribosomal subunit protein bS20</fullName>
    </recommendedName>
</protein>
<feature type="region of interest" description="Disordered" evidence="8">
    <location>
        <begin position="1"/>
        <end position="28"/>
    </location>
</feature>
<keyword evidence="3 7" id="KW-0694">RNA-binding</keyword>
<dbReference type="InterPro" id="IPR002583">
    <property type="entry name" value="Ribosomal_bS20"/>
</dbReference>
<evidence type="ECO:0000256" key="7">
    <source>
        <dbReference type="HAMAP-Rule" id="MF_00500"/>
    </source>
</evidence>
<evidence type="ECO:0000256" key="8">
    <source>
        <dbReference type="SAM" id="MobiDB-lite"/>
    </source>
</evidence>
<dbReference type="NCBIfam" id="TIGR00029">
    <property type="entry name" value="S20"/>
    <property type="match status" value="1"/>
</dbReference>
<evidence type="ECO:0000256" key="4">
    <source>
        <dbReference type="ARBA" id="ARBA00022980"/>
    </source>
</evidence>
<evidence type="ECO:0000256" key="3">
    <source>
        <dbReference type="ARBA" id="ARBA00022884"/>
    </source>
</evidence>
<evidence type="ECO:0000256" key="2">
    <source>
        <dbReference type="ARBA" id="ARBA00022730"/>
    </source>
</evidence>
<dbReference type="GO" id="GO:0003735">
    <property type="term" value="F:structural constituent of ribosome"/>
    <property type="evidence" value="ECO:0007669"/>
    <property type="project" value="InterPro"/>
</dbReference>
<dbReference type="GO" id="GO:0070181">
    <property type="term" value="F:small ribosomal subunit rRNA binding"/>
    <property type="evidence" value="ECO:0007669"/>
    <property type="project" value="TreeGrafter"/>
</dbReference>
<comment type="function">
    <text evidence="7">Binds directly to 16S ribosomal RNA.</text>
</comment>
<evidence type="ECO:0000313" key="10">
    <source>
        <dbReference type="Proteomes" id="UP000176893"/>
    </source>
</evidence>
<dbReference type="HAMAP" id="MF_00500">
    <property type="entry name" value="Ribosomal_bS20"/>
    <property type="match status" value="1"/>
</dbReference>
<dbReference type="STRING" id="1802661.A2649_00730"/>
<dbReference type="InterPro" id="IPR036510">
    <property type="entry name" value="Ribosomal_bS20_sf"/>
</dbReference>
<dbReference type="PANTHER" id="PTHR33398:SF1">
    <property type="entry name" value="SMALL RIBOSOMAL SUBUNIT PROTEIN BS20C"/>
    <property type="match status" value="1"/>
</dbReference>
<feature type="compositionally biased region" description="Basic residues" evidence="8">
    <location>
        <begin position="14"/>
        <end position="28"/>
    </location>
</feature>
<accession>A0A1F8ECT6</accession>
<sequence>MLRTKSAQKALRQSFRRKKRNLQRKTGLKKAIKTYQKAIESRKLEEAKKYLSEVYKLADKTAKSKTIKKGKADRIKSRLSQLLAKAKSSKISS</sequence>
<dbReference type="GO" id="GO:0006412">
    <property type="term" value="P:translation"/>
    <property type="evidence" value="ECO:0007669"/>
    <property type="project" value="UniProtKB-UniRule"/>
</dbReference>
<dbReference type="GO" id="GO:0015935">
    <property type="term" value="C:small ribosomal subunit"/>
    <property type="evidence" value="ECO:0007669"/>
    <property type="project" value="TreeGrafter"/>
</dbReference>